<evidence type="ECO:0000313" key="1">
    <source>
        <dbReference type="EMBL" id="CAG7827185.1"/>
    </source>
</evidence>
<organism evidence="1 2">
    <name type="scientific">Allacma fusca</name>
    <dbReference type="NCBI Taxonomy" id="39272"/>
    <lineage>
        <taxon>Eukaryota</taxon>
        <taxon>Metazoa</taxon>
        <taxon>Ecdysozoa</taxon>
        <taxon>Arthropoda</taxon>
        <taxon>Hexapoda</taxon>
        <taxon>Collembola</taxon>
        <taxon>Symphypleona</taxon>
        <taxon>Sminthuridae</taxon>
        <taxon>Allacma</taxon>
    </lineage>
</organism>
<proteinExistence type="predicted"/>
<reference evidence="1" key="1">
    <citation type="submission" date="2021-06" db="EMBL/GenBank/DDBJ databases">
        <authorList>
            <person name="Hodson N. C."/>
            <person name="Mongue J. A."/>
            <person name="Jaron S. K."/>
        </authorList>
    </citation>
    <scope>NUCLEOTIDE SEQUENCE</scope>
</reference>
<comment type="caution">
    <text evidence="1">The sequence shown here is derived from an EMBL/GenBank/DDBJ whole genome shotgun (WGS) entry which is preliminary data.</text>
</comment>
<accession>A0A8J2L8I9</accession>
<name>A0A8J2L8I9_9HEXA</name>
<dbReference type="EMBL" id="CAJVCH010542540">
    <property type="protein sequence ID" value="CAG7827185.1"/>
    <property type="molecule type" value="Genomic_DNA"/>
</dbReference>
<feature type="non-terminal residue" evidence="1">
    <location>
        <position position="1"/>
    </location>
</feature>
<evidence type="ECO:0000313" key="2">
    <source>
        <dbReference type="Proteomes" id="UP000708208"/>
    </source>
</evidence>
<dbReference type="Proteomes" id="UP000708208">
    <property type="component" value="Unassembled WGS sequence"/>
</dbReference>
<dbReference type="AlphaFoldDB" id="A0A8J2L8I9"/>
<keyword evidence="2" id="KW-1185">Reference proteome</keyword>
<sequence length="65" mass="7362">MKFPDKSGSIRENQGKQIIDALLLKWARGGVNRFWEARIRNNKIEKLNPALLRGDSGNETLALLV</sequence>
<protein>
    <submittedName>
        <fullName evidence="1">Uncharacterized protein</fullName>
    </submittedName>
</protein>
<gene>
    <name evidence="1" type="ORF">AFUS01_LOCUS37184</name>
</gene>